<keyword evidence="6 9" id="KW-0804">Transcription</keyword>
<feature type="compositionally biased region" description="Polar residues" evidence="10">
    <location>
        <begin position="1"/>
        <end position="13"/>
    </location>
</feature>
<comment type="subcellular location">
    <subcellularLocation>
        <location evidence="1 9">Nucleus</location>
    </subcellularLocation>
</comment>
<keyword evidence="7 9" id="KW-0539">Nucleus</keyword>
<evidence type="ECO:0000256" key="4">
    <source>
        <dbReference type="ARBA" id="ARBA00023015"/>
    </source>
</evidence>
<dbReference type="GO" id="GO:0070847">
    <property type="term" value="C:core mediator complex"/>
    <property type="evidence" value="ECO:0007669"/>
    <property type="project" value="TreeGrafter"/>
</dbReference>
<dbReference type="PANTHER" id="PTHR13074">
    <property type="entry name" value="MEDIATOR OF RNA POLYMERASE II TRANSCRIPTION SUBUNIT 8"/>
    <property type="match status" value="1"/>
</dbReference>
<dbReference type="Proteomes" id="UP000694255">
    <property type="component" value="Unassembled WGS sequence"/>
</dbReference>
<accession>A0A8J5QF94</accession>
<comment type="similarity">
    <text evidence="2 9">Belongs to the Mediator complex subunit 8 family.</text>
</comment>
<keyword evidence="12" id="KW-1185">Reference proteome</keyword>
<evidence type="ECO:0000313" key="12">
    <source>
        <dbReference type="Proteomes" id="UP000694255"/>
    </source>
</evidence>
<evidence type="ECO:0000313" key="11">
    <source>
        <dbReference type="EMBL" id="KAG7660570.1"/>
    </source>
</evidence>
<feature type="region of interest" description="Disordered" evidence="10">
    <location>
        <begin position="1"/>
        <end position="23"/>
    </location>
</feature>
<evidence type="ECO:0000256" key="3">
    <source>
        <dbReference type="ARBA" id="ARBA00020637"/>
    </source>
</evidence>
<proteinExistence type="inferred from homology"/>
<evidence type="ECO:0000256" key="5">
    <source>
        <dbReference type="ARBA" id="ARBA00023159"/>
    </source>
</evidence>
<evidence type="ECO:0000256" key="10">
    <source>
        <dbReference type="SAM" id="MobiDB-lite"/>
    </source>
</evidence>
<dbReference type="GO" id="GO:0016592">
    <property type="term" value="C:mediator complex"/>
    <property type="evidence" value="ECO:0007669"/>
    <property type="project" value="InterPro"/>
</dbReference>
<gene>
    <name evidence="9" type="primary">MED8</name>
    <name evidence="11" type="ORF">J8A68_005989</name>
</gene>
<dbReference type="AlphaFoldDB" id="A0A8J5QF94"/>
<name>A0A8J5QF94_9ASCO</name>
<comment type="subunit">
    <text evidence="9">Component of the Mediator complex.</text>
</comment>
<dbReference type="OrthoDB" id="5329317at2759"/>
<comment type="caution">
    <text evidence="11">The sequence shown here is derived from an EMBL/GenBank/DDBJ whole genome shotgun (WGS) entry which is preliminary data.</text>
</comment>
<evidence type="ECO:0000256" key="8">
    <source>
        <dbReference type="ARBA" id="ARBA00031261"/>
    </source>
</evidence>
<sequence length="227" mass="25996">MTSMSTPFANNTPPLIPPTDFSQIPTDSLESIRNRLNQIHLSLRKLADQINGHNRHPNKIKLPTYSHFQNQFQVLITQLSSIAAILNSNEDLLKNTNAYPTPTFPTSAQEGLLTTLLRKKALPEVDEWITSALNKSDSDDKISLAKRDELAQWCFAKVQELREEFQFYGFHTMEELDYLETPQGKLEAQEKKEVENKREEQELKITTGGKKGLHPNQVLKFMYQGQI</sequence>
<evidence type="ECO:0000256" key="2">
    <source>
        <dbReference type="ARBA" id="ARBA00005716"/>
    </source>
</evidence>
<evidence type="ECO:0000256" key="1">
    <source>
        <dbReference type="ARBA" id="ARBA00004123"/>
    </source>
</evidence>
<dbReference type="InterPro" id="IPR019364">
    <property type="entry name" value="Mediatior_Med8_fun/met"/>
</dbReference>
<dbReference type="GO" id="GO:0003712">
    <property type="term" value="F:transcription coregulator activity"/>
    <property type="evidence" value="ECO:0007669"/>
    <property type="project" value="InterPro"/>
</dbReference>
<comment type="function">
    <text evidence="9">Component of the Mediator complex, a coactivator involved in the regulated transcription of nearly all RNA polymerase II-dependent genes. Mediator functions as a bridge to convey information from gene-specific regulatory proteins to the basal RNA polymerase II transcription machinery. Mediator is recruited to promoters by direct interactions with regulatory proteins and serves as a scaffold for the assembly of a functional preinitiation complex with RNA polymerase II and the general transcription factors.</text>
</comment>
<evidence type="ECO:0000256" key="6">
    <source>
        <dbReference type="ARBA" id="ARBA00023163"/>
    </source>
</evidence>
<protein>
    <recommendedName>
        <fullName evidence="3 9">Mediator of RNA polymerase II transcription subunit 8</fullName>
    </recommendedName>
    <alternativeName>
        <fullName evidence="8 9">Mediator complex subunit 8</fullName>
    </alternativeName>
</protein>
<organism evidence="11 12">
    <name type="scientific">[Candida] subhashii</name>
    <dbReference type="NCBI Taxonomy" id="561895"/>
    <lineage>
        <taxon>Eukaryota</taxon>
        <taxon>Fungi</taxon>
        <taxon>Dikarya</taxon>
        <taxon>Ascomycota</taxon>
        <taxon>Saccharomycotina</taxon>
        <taxon>Pichiomycetes</taxon>
        <taxon>Debaryomycetaceae</taxon>
        <taxon>Spathaspora</taxon>
    </lineage>
</organism>
<dbReference type="GO" id="GO:0006357">
    <property type="term" value="P:regulation of transcription by RNA polymerase II"/>
    <property type="evidence" value="ECO:0007669"/>
    <property type="project" value="InterPro"/>
</dbReference>
<dbReference type="Pfam" id="PF10232">
    <property type="entry name" value="Med8"/>
    <property type="match status" value="1"/>
</dbReference>
<evidence type="ECO:0000256" key="9">
    <source>
        <dbReference type="RuleBase" id="RU364144"/>
    </source>
</evidence>
<keyword evidence="5 9" id="KW-0010">Activator</keyword>
<keyword evidence="4 9" id="KW-0805">Transcription regulation</keyword>
<dbReference type="GO" id="GO:0000978">
    <property type="term" value="F:RNA polymerase II cis-regulatory region sequence-specific DNA binding"/>
    <property type="evidence" value="ECO:0007669"/>
    <property type="project" value="TreeGrafter"/>
</dbReference>
<reference evidence="11 12" key="1">
    <citation type="journal article" date="2021" name="DNA Res.">
        <title>Genome analysis of Candida subhashii reveals its hybrid nature and dual mitochondrial genome conformations.</title>
        <authorList>
            <person name="Mixao V."/>
            <person name="Hegedusova E."/>
            <person name="Saus E."/>
            <person name="Pryszcz L.P."/>
            <person name="Cillingova A."/>
            <person name="Nosek J."/>
            <person name="Gabaldon T."/>
        </authorList>
    </citation>
    <scope>NUCLEOTIDE SEQUENCE [LARGE SCALE GENOMIC DNA]</scope>
    <source>
        <strain evidence="11 12">CBS 10753</strain>
    </source>
</reference>
<evidence type="ECO:0000256" key="7">
    <source>
        <dbReference type="ARBA" id="ARBA00023242"/>
    </source>
</evidence>
<dbReference type="PANTHER" id="PTHR13074:SF9">
    <property type="entry name" value="MEDIATOR OF RNA POLYMERASE II TRANSCRIPTION SUBUNIT 8"/>
    <property type="match status" value="1"/>
</dbReference>
<dbReference type="EMBL" id="JAGSYN010000277">
    <property type="protein sequence ID" value="KAG7660570.1"/>
    <property type="molecule type" value="Genomic_DNA"/>
</dbReference>